<dbReference type="AlphaFoldDB" id="A0A8S9ZVK9"/>
<evidence type="ECO:0000256" key="1">
    <source>
        <dbReference type="SAM" id="Phobius"/>
    </source>
</evidence>
<feature type="non-terminal residue" evidence="2">
    <location>
        <position position="1"/>
    </location>
</feature>
<keyword evidence="1" id="KW-1133">Transmembrane helix</keyword>
<dbReference type="EMBL" id="JABEBT010000017">
    <property type="protein sequence ID" value="KAF7637753.1"/>
    <property type="molecule type" value="Genomic_DNA"/>
</dbReference>
<feature type="transmembrane region" description="Helical" evidence="1">
    <location>
        <begin position="6"/>
        <end position="27"/>
    </location>
</feature>
<dbReference type="Proteomes" id="UP000605970">
    <property type="component" value="Unassembled WGS sequence"/>
</dbReference>
<comment type="caution">
    <text evidence="2">The sequence shown here is derived from an EMBL/GenBank/DDBJ whole genome shotgun (WGS) entry which is preliminary data.</text>
</comment>
<reference evidence="2" key="1">
    <citation type="journal article" date="2020" name="Ecol. Evol.">
        <title>Genome structure and content of the rice root-knot nematode (Meloidogyne graminicola).</title>
        <authorList>
            <person name="Phan N.T."/>
            <person name="Danchin E.G.J."/>
            <person name="Klopp C."/>
            <person name="Perfus-Barbeoch L."/>
            <person name="Kozlowski D.K."/>
            <person name="Koutsovoulos G.D."/>
            <person name="Lopez-Roques C."/>
            <person name="Bouchez O."/>
            <person name="Zahm M."/>
            <person name="Besnard G."/>
            <person name="Bellafiore S."/>
        </authorList>
    </citation>
    <scope>NUCLEOTIDE SEQUENCE</scope>
    <source>
        <strain evidence="2">VN-18</strain>
    </source>
</reference>
<sequence length="168" mass="19150">LIDYIYLLILKLFLFLLLNICFVNTCYPTSYNKIPITTTIKTTISTIKTSTKTTLSTKTSTTIKTTSKTTKSPLVCCKNIKQINSTTFHNGKLINNNLNCFNKVKIKCFNSLFNQQKYQLAILDASGKNFLIINNTKQINIKINCLNIRKELKENSVQCILAKKGNYF</sequence>
<evidence type="ECO:0000313" key="2">
    <source>
        <dbReference type="EMBL" id="KAF7637753.1"/>
    </source>
</evidence>
<organism evidence="2 3">
    <name type="scientific">Meloidogyne graminicola</name>
    <dbReference type="NCBI Taxonomy" id="189291"/>
    <lineage>
        <taxon>Eukaryota</taxon>
        <taxon>Metazoa</taxon>
        <taxon>Ecdysozoa</taxon>
        <taxon>Nematoda</taxon>
        <taxon>Chromadorea</taxon>
        <taxon>Rhabditida</taxon>
        <taxon>Tylenchina</taxon>
        <taxon>Tylenchomorpha</taxon>
        <taxon>Tylenchoidea</taxon>
        <taxon>Meloidogynidae</taxon>
        <taxon>Meloidogyninae</taxon>
        <taxon>Meloidogyne</taxon>
    </lineage>
</organism>
<keyword evidence="3" id="KW-1185">Reference proteome</keyword>
<evidence type="ECO:0008006" key="4">
    <source>
        <dbReference type="Google" id="ProtNLM"/>
    </source>
</evidence>
<name>A0A8S9ZVK9_9BILA</name>
<protein>
    <recommendedName>
        <fullName evidence="4">Transmembrane protein</fullName>
    </recommendedName>
</protein>
<keyword evidence="1" id="KW-0472">Membrane</keyword>
<accession>A0A8S9ZVK9</accession>
<proteinExistence type="predicted"/>
<gene>
    <name evidence="2" type="ORF">Mgra_00002729</name>
</gene>
<keyword evidence="1" id="KW-0812">Transmembrane</keyword>
<evidence type="ECO:0000313" key="3">
    <source>
        <dbReference type="Proteomes" id="UP000605970"/>
    </source>
</evidence>